<feature type="compositionally biased region" description="Pro residues" evidence="5">
    <location>
        <begin position="445"/>
        <end position="454"/>
    </location>
</feature>
<dbReference type="InterPro" id="IPR029787">
    <property type="entry name" value="Nucleotide_cyclase"/>
</dbReference>
<dbReference type="NCBIfam" id="TIGR00254">
    <property type="entry name" value="GGDEF"/>
    <property type="match status" value="1"/>
</dbReference>
<dbReference type="InterPro" id="IPR043128">
    <property type="entry name" value="Rev_trsase/Diguanyl_cyclase"/>
</dbReference>
<dbReference type="SUPFAM" id="SSF55073">
    <property type="entry name" value="Nucleotide cyclase"/>
    <property type="match status" value="1"/>
</dbReference>
<keyword evidence="4" id="KW-0597">Phosphoprotein</keyword>
<feature type="domain" description="GGDEF" evidence="7">
    <location>
        <begin position="295"/>
        <end position="425"/>
    </location>
</feature>
<comment type="caution">
    <text evidence="4">Lacks conserved residue(s) required for the propagation of feature annotation.</text>
</comment>
<dbReference type="EC" id="2.7.7.65" evidence="2"/>
<keyword evidence="9" id="KW-1185">Reference proteome</keyword>
<dbReference type="InterPro" id="IPR000160">
    <property type="entry name" value="GGDEF_dom"/>
</dbReference>
<dbReference type="SMART" id="SM00448">
    <property type="entry name" value="REC"/>
    <property type="match status" value="2"/>
</dbReference>
<reference evidence="8 9" key="1">
    <citation type="submission" date="2015-04" db="EMBL/GenBank/DDBJ databases">
        <title>Complete Sequence for the Genome of the Thioalkalivibrio versutus D301.</title>
        <authorList>
            <person name="Mu T."/>
            <person name="Zhou J."/>
            <person name="Xu X."/>
        </authorList>
    </citation>
    <scope>NUCLEOTIDE SEQUENCE [LARGE SCALE GENOMIC DNA]</scope>
    <source>
        <strain evidence="8 9">D301</strain>
    </source>
</reference>
<dbReference type="InterPro" id="IPR011006">
    <property type="entry name" value="CheY-like_superfamily"/>
</dbReference>
<evidence type="ECO:0000313" key="9">
    <source>
        <dbReference type="Proteomes" id="UP000064201"/>
    </source>
</evidence>
<dbReference type="PANTHER" id="PTHR45138">
    <property type="entry name" value="REGULATORY COMPONENTS OF SENSORY TRANSDUCTION SYSTEM"/>
    <property type="match status" value="1"/>
</dbReference>
<evidence type="ECO:0000256" key="5">
    <source>
        <dbReference type="SAM" id="MobiDB-lite"/>
    </source>
</evidence>
<dbReference type="CDD" id="cd00156">
    <property type="entry name" value="REC"/>
    <property type="match status" value="1"/>
</dbReference>
<feature type="modified residue" description="4-aspartylphosphate" evidence="4">
    <location>
        <position position="176"/>
    </location>
</feature>
<feature type="region of interest" description="Disordered" evidence="5">
    <location>
        <begin position="425"/>
        <end position="454"/>
    </location>
</feature>
<dbReference type="Gene3D" id="3.40.50.2300">
    <property type="match status" value="2"/>
</dbReference>
<dbReference type="OrthoDB" id="9812260at2"/>
<comment type="catalytic activity">
    <reaction evidence="3">
        <text>2 GTP = 3',3'-c-di-GMP + 2 diphosphate</text>
        <dbReference type="Rhea" id="RHEA:24898"/>
        <dbReference type="ChEBI" id="CHEBI:33019"/>
        <dbReference type="ChEBI" id="CHEBI:37565"/>
        <dbReference type="ChEBI" id="CHEBI:58805"/>
        <dbReference type="EC" id="2.7.7.65"/>
    </reaction>
</comment>
<dbReference type="Pfam" id="PF00072">
    <property type="entry name" value="Response_reg"/>
    <property type="match status" value="2"/>
</dbReference>
<dbReference type="STRING" id="106634.TVD_08845"/>
<gene>
    <name evidence="8" type="ORF">TVD_08845</name>
</gene>
<dbReference type="PROSITE" id="PS50887">
    <property type="entry name" value="GGDEF"/>
    <property type="match status" value="1"/>
</dbReference>
<dbReference type="SMART" id="SM00267">
    <property type="entry name" value="GGDEF"/>
    <property type="match status" value="1"/>
</dbReference>
<dbReference type="FunFam" id="3.30.70.270:FF:000001">
    <property type="entry name" value="Diguanylate cyclase domain protein"/>
    <property type="match status" value="1"/>
</dbReference>
<comment type="cofactor">
    <cofactor evidence="1">
        <name>Mg(2+)</name>
        <dbReference type="ChEBI" id="CHEBI:18420"/>
    </cofactor>
</comment>
<organism evidence="8 9">
    <name type="scientific">Thioalkalivibrio versutus</name>
    <dbReference type="NCBI Taxonomy" id="106634"/>
    <lineage>
        <taxon>Bacteria</taxon>
        <taxon>Pseudomonadati</taxon>
        <taxon>Pseudomonadota</taxon>
        <taxon>Gammaproteobacteria</taxon>
        <taxon>Chromatiales</taxon>
        <taxon>Ectothiorhodospiraceae</taxon>
        <taxon>Thioalkalivibrio</taxon>
    </lineage>
</organism>
<dbReference type="Gene3D" id="3.30.70.270">
    <property type="match status" value="1"/>
</dbReference>
<sequence>MKILVVDHSRVFRALWSRMVLAAGHKPIMAASGAEGLARIEENDLELVCASITLPDMSGIEFCRQARAKPAGHDLPLILLTTKQDHDIRRAAFEAGATDLHDKTNIRDLFHQAARYGRPVEHAHEGHVLYVEDSPTVARVMTRILEGMGLEVAHFRSASAALTAFDEGTWDLVLSDILVEGDISGMGLVSRLRHRFPDKTSLPIVAMSGLDDPNRRAELFRLGVNDFVTKPVLEDEVRARIGNLLANKRLLEEVQSQRQKLYDMAMIDPLTGLRNRNVLAECAARFFTEANQKDMALSLILLDIDHFKQINDSHGHLVGDEVLVGIGELLRTTGREVDVALRFGGEEFLLVLPECDLFDAHTRAEELRQQLRELQPAGLTITASFGVTSRPCGREIDMNDLFRVADQAVYQAKSEGRDCVVSRTLDAGAESDFQDTRTADDSPGPGQPTPEPSV</sequence>
<proteinExistence type="predicted"/>
<feature type="domain" description="Response regulatory" evidence="6">
    <location>
        <begin position="2"/>
        <end position="118"/>
    </location>
</feature>
<protein>
    <recommendedName>
        <fullName evidence="2">diguanylate cyclase</fullName>
        <ecNumber evidence="2">2.7.7.65</ecNumber>
    </recommendedName>
</protein>
<dbReference type="PROSITE" id="PS50110">
    <property type="entry name" value="RESPONSE_REGULATORY"/>
    <property type="match status" value="2"/>
</dbReference>
<dbReference type="GO" id="GO:0000160">
    <property type="term" value="P:phosphorelay signal transduction system"/>
    <property type="evidence" value="ECO:0007669"/>
    <property type="project" value="InterPro"/>
</dbReference>
<evidence type="ECO:0000256" key="2">
    <source>
        <dbReference type="ARBA" id="ARBA00012528"/>
    </source>
</evidence>
<evidence type="ECO:0000259" key="7">
    <source>
        <dbReference type="PROSITE" id="PS50887"/>
    </source>
</evidence>
<dbReference type="RefSeq" id="WP_047251384.1">
    <property type="nucleotide sequence ID" value="NZ_CP011367.1"/>
</dbReference>
<evidence type="ECO:0000256" key="4">
    <source>
        <dbReference type="PROSITE-ProRule" id="PRU00169"/>
    </source>
</evidence>
<evidence type="ECO:0000259" key="6">
    <source>
        <dbReference type="PROSITE" id="PS50110"/>
    </source>
</evidence>
<dbReference type="InterPro" id="IPR050469">
    <property type="entry name" value="Diguanylate_Cyclase"/>
</dbReference>
<name>A0A0G3G506_9GAMM</name>
<dbReference type="Pfam" id="PF00990">
    <property type="entry name" value="GGDEF"/>
    <property type="match status" value="1"/>
</dbReference>
<dbReference type="CDD" id="cd01949">
    <property type="entry name" value="GGDEF"/>
    <property type="match status" value="1"/>
</dbReference>
<dbReference type="GO" id="GO:0052621">
    <property type="term" value="F:diguanylate cyclase activity"/>
    <property type="evidence" value="ECO:0007669"/>
    <property type="project" value="UniProtKB-EC"/>
</dbReference>
<dbReference type="InterPro" id="IPR001789">
    <property type="entry name" value="Sig_transdc_resp-reg_receiver"/>
</dbReference>
<feature type="domain" description="Response regulatory" evidence="6">
    <location>
        <begin position="127"/>
        <end position="245"/>
    </location>
</feature>
<accession>A0A0G3G506</accession>
<dbReference type="PANTHER" id="PTHR45138:SF9">
    <property type="entry name" value="DIGUANYLATE CYCLASE DGCM-RELATED"/>
    <property type="match status" value="1"/>
</dbReference>
<dbReference type="EMBL" id="CP011367">
    <property type="protein sequence ID" value="AKJ95454.1"/>
    <property type="molecule type" value="Genomic_DNA"/>
</dbReference>
<evidence type="ECO:0000256" key="3">
    <source>
        <dbReference type="ARBA" id="ARBA00034247"/>
    </source>
</evidence>
<dbReference type="AlphaFoldDB" id="A0A0G3G506"/>
<dbReference type="Proteomes" id="UP000064201">
    <property type="component" value="Chromosome"/>
</dbReference>
<evidence type="ECO:0000256" key="1">
    <source>
        <dbReference type="ARBA" id="ARBA00001946"/>
    </source>
</evidence>
<dbReference type="KEGG" id="tvr:TVD_08845"/>
<dbReference type="SUPFAM" id="SSF52172">
    <property type="entry name" value="CheY-like"/>
    <property type="match status" value="2"/>
</dbReference>
<dbReference type="PATRIC" id="fig|106634.4.peg.1808"/>
<evidence type="ECO:0000313" key="8">
    <source>
        <dbReference type="EMBL" id="AKJ95454.1"/>
    </source>
</evidence>